<evidence type="ECO:0000313" key="2">
    <source>
        <dbReference type="EMBL" id="APM39262.1"/>
    </source>
</evidence>
<proteinExistence type="predicted"/>
<dbReference type="OrthoDB" id="1798834at2"/>
<evidence type="ECO:0000313" key="3">
    <source>
        <dbReference type="Proteomes" id="UP000184604"/>
    </source>
</evidence>
<feature type="coiled-coil region" evidence="1">
    <location>
        <begin position="45"/>
        <end position="72"/>
    </location>
</feature>
<organism evidence="2 3">
    <name type="scientific">Clostridium kluyveri</name>
    <dbReference type="NCBI Taxonomy" id="1534"/>
    <lineage>
        <taxon>Bacteria</taxon>
        <taxon>Bacillati</taxon>
        <taxon>Bacillota</taxon>
        <taxon>Clostridia</taxon>
        <taxon>Eubacteriales</taxon>
        <taxon>Clostridiaceae</taxon>
        <taxon>Clostridium</taxon>
    </lineage>
</organism>
<reference evidence="2 3" key="1">
    <citation type="submission" date="2016-12" db="EMBL/GenBank/DDBJ databases">
        <title>Complete genome sequence of Clostridium kluyveri JZZ isolated from the pit mud of a Chinese flavor liquor-making factory.</title>
        <authorList>
            <person name="Wang Y."/>
        </authorList>
    </citation>
    <scope>NUCLEOTIDE SEQUENCE [LARGE SCALE GENOMIC DNA]</scope>
    <source>
        <strain evidence="2 3">JZZ</strain>
    </source>
</reference>
<dbReference type="AlphaFoldDB" id="A0A1L5F8G2"/>
<gene>
    <name evidence="2" type="ORF">BS101_11145</name>
</gene>
<dbReference type="EMBL" id="CP018335">
    <property type="protein sequence ID" value="APM39262.1"/>
    <property type="molecule type" value="Genomic_DNA"/>
</dbReference>
<keyword evidence="1" id="KW-0175">Coiled coil</keyword>
<protein>
    <submittedName>
        <fullName evidence="2">Uncharacterized protein</fullName>
    </submittedName>
</protein>
<accession>A0A1L5F8G2</accession>
<evidence type="ECO:0000256" key="1">
    <source>
        <dbReference type="SAM" id="Coils"/>
    </source>
</evidence>
<sequence length="82" mass="9850">MDENEKLKEILDQELQWIQYRQKMLNIIEEKLIKMKEIVVQAQYNDVSMEKIEELNHSINNLAQQVRALDEESRITKHGKIL</sequence>
<name>A0A1L5F8G2_CLOKL</name>
<dbReference type="Proteomes" id="UP000184604">
    <property type="component" value="Chromosome"/>
</dbReference>
<dbReference type="RefSeq" id="WP_073538895.1">
    <property type="nucleotide sequence ID" value="NZ_CP018335.1"/>
</dbReference>